<accession>A0A4Z2IGI9</accession>
<proteinExistence type="predicted"/>
<organism evidence="1 2">
    <name type="scientific">Liparis tanakae</name>
    <name type="common">Tanaka's snailfish</name>
    <dbReference type="NCBI Taxonomy" id="230148"/>
    <lineage>
        <taxon>Eukaryota</taxon>
        <taxon>Metazoa</taxon>
        <taxon>Chordata</taxon>
        <taxon>Craniata</taxon>
        <taxon>Vertebrata</taxon>
        <taxon>Euteleostomi</taxon>
        <taxon>Actinopterygii</taxon>
        <taxon>Neopterygii</taxon>
        <taxon>Teleostei</taxon>
        <taxon>Neoteleostei</taxon>
        <taxon>Acanthomorphata</taxon>
        <taxon>Eupercaria</taxon>
        <taxon>Perciformes</taxon>
        <taxon>Cottioidei</taxon>
        <taxon>Cottales</taxon>
        <taxon>Liparidae</taxon>
        <taxon>Liparis</taxon>
    </lineage>
</organism>
<evidence type="ECO:0000313" key="1">
    <source>
        <dbReference type="EMBL" id="TNN77126.1"/>
    </source>
</evidence>
<dbReference type="EMBL" id="SRLO01000086">
    <property type="protein sequence ID" value="TNN77126.1"/>
    <property type="molecule type" value="Genomic_DNA"/>
</dbReference>
<gene>
    <name evidence="1" type="ORF">EYF80_012595</name>
</gene>
<dbReference type="Proteomes" id="UP000314294">
    <property type="component" value="Unassembled WGS sequence"/>
</dbReference>
<dbReference type="AlphaFoldDB" id="A0A4Z2IGI9"/>
<evidence type="ECO:0000313" key="2">
    <source>
        <dbReference type="Proteomes" id="UP000314294"/>
    </source>
</evidence>
<name>A0A4Z2IGI9_9TELE</name>
<keyword evidence="2" id="KW-1185">Reference proteome</keyword>
<sequence>MDLDKHSRVAASSGELLYTVDQREERKCAWLSTTQLKGAKEGTVDGITAELVGYHDSVRDVIVFDPAIGDAVGGLGCVEAVRQVGAAGALRAGGPAQSEVLPSHLYRERRQKVVSPCHPLRGNTPLEMTHVSFEMFHSVGAPFTCSFIWSSSGSQYRQNGVSPP</sequence>
<reference evidence="1 2" key="1">
    <citation type="submission" date="2019-03" db="EMBL/GenBank/DDBJ databases">
        <title>First draft genome of Liparis tanakae, snailfish: a comprehensive survey of snailfish specific genes.</title>
        <authorList>
            <person name="Kim W."/>
            <person name="Song I."/>
            <person name="Jeong J.-H."/>
            <person name="Kim D."/>
            <person name="Kim S."/>
            <person name="Ryu S."/>
            <person name="Song J.Y."/>
            <person name="Lee S.K."/>
        </authorList>
    </citation>
    <scope>NUCLEOTIDE SEQUENCE [LARGE SCALE GENOMIC DNA]</scope>
    <source>
        <tissue evidence="1">Muscle</tissue>
    </source>
</reference>
<protein>
    <submittedName>
        <fullName evidence="1">Uncharacterized protein</fullName>
    </submittedName>
</protein>
<comment type="caution">
    <text evidence="1">The sequence shown here is derived from an EMBL/GenBank/DDBJ whole genome shotgun (WGS) entry which is preliminary data.</text>
</comment>